<dbReference type="Proteomes" id="UP001519460">
    <property type="component" value="Unassembled WGS sequence"/>
</dbReference>
<organism evidence="1 2">
    <name type="scientific">Batillaria attramentaria</name>
    <dbReference type="NCBI Taxonomy" id="370345"/>
    <lineage>
        <taxon>Eukaryota</taxon>
        <taxon>Metazoa</taxon>
        <taxon>Spiralia</taxon>
        <taxon>Lophotrochozoa</taxon>
        <taxon>Mollusca</taxon>
        <taxon>Gastropoda</taxon>
        <taxon>Caenogastropoda</taxon>
        <taxon>Sorbeoconcha</taxon>
        <taxon>Cerithioidea</taxon>
        <taxon>Batillariidae</taxon>
        <taxon>Batillaria</taxon>
    </lineage>
</organism>
<reference evidence="1 2" key="1">
    <citation type="journal article" date="2023" name="Sci. Data">
        <title>Genome assembly of the Korean intertidal mud-creeper Batillaria attramentaria.</title>
        <authorList>
            <person name="Patra A.K."/>
            <person name="Ho P.T."/>
            <person name="Jun S."/>
            <person name="Lee S.J."/>
            <person name="Kim Y."/>
            <person name="Won Y.J."/>
        </authorList>
    </citation>
    <scope>NUCLEOTIDE SEQUENCE [LARGE SCALE GENOMIC DNA]</scope>
    <source>
        <strain evidence="1">Wonlab-2016</strain>
    </source>
</reference>
<sequence>MASFATNDLNNTHPASHIFQWLFLGQIHLWRSHAVLSVFLNPPSRAGDYKVVVAGAAAVAAIVSGRWSRTAVRTTTLGQASASTKCACSVHCTDDRVVCSSSSVVCVRPHADCSAQGDRCGQAG</sequence>
<dbReference type="AlphaFoldDB" id="A0ABD0LLF9"/>
<comment type="caution">
    <text evidence="1">The sequence shown here is derived from an EMBL/GenBank/DDBJ whole genome shotgun (WGS) entry which is preliminary data.</text>
</comment>
<protein>
    <submittedName>
        <fullName evidence="1">Uncharacterized protein</fullName>
    </submittedName>
</protein>
<proteinExistence type="predicted"/>
<keyword evidence="2" id="KW-1185">Reference proteome</keyword>
<name>A0ABD0LLF9_9CAEN</name>
<accession>A0ABD0LLF9</accession>
<evidence type="ECO:0000313" key="1">
    <source>
        <dbReference type="EMBL" id="KAK7500167.1"/>
    </source>
</evidence>
<evidence type="ECO:0000313" key="2">
    <source>
        <dbReference type="Proteomes" id="UP001519460"/>
    </source>
</evidence>
<gene>
    <name evidence="1" type="ORF">BaRGS_00008714</name>
</gene>
<dbReference type="EMBL" id="JACVVK020000039">
    <property type="protein sequence ID" value="KAK7500167.1"/>
    <property type="molecule type" value="Genomic_DNA"/>
</dbReference>